<gene>
    <name evidence="2" type="ORF">CHS0354_035438</name>
</gene>
<sequence>MDEEEKQFQEKFIRLPSSFILEIEDLTKSKQIEINIKKLEHKCGADEFESNTETTRVYNLLCFLHWKADERDKAYEHSRKVLEMEKNNIVSLCNRVWMLRKDGQLTEANEYLTDVEILAESNKNLLLQGKAEIAYSYSVFGPGYFSQSVDLYNQLLSEAGETDIGAKEMQLWKLDLGIIYRKYCNPANMLPKQDWKERKIDQIVRKAASLFFDVASSNCPARWKGRCYASLAELSYSIYTGVTVTASQEELFPKEIADKNVEYFLDSALESFMDDSHVLKVCGKHFKYLQKLDKAEEVIRKSLSIRETSYGHHHLALVLKKRLKSKILKERRRCGEHKTEVSSSSNASVRNDTSGCNEQSQLGEKRQMSGLNDIENDNTYSNQSFRVSNEDGNCRKKSENNDVEKVALDILQNEHCKQQEPLSKDCYLRINTDKPQMPQGRYQSMKKAQAKGCSGLFSIPDCENEAVKEIIYHLDKAIEFGNEWASLDKGILLRQVNEPKRAFDMFRRTIDLKALSTTMITVSCYENMGACCRDRAKNEVDPKTKRALDSDAIKYFLKAIETLAYKASKQLDNLKDAWMAYPTLKDIFQPQERNIGKLRELVELSKMLKLYGETQDFIKQIKEMSEEQVKDPQIISGEIHILLAKRQFEEAAVLLDLQKCTNEKDKIDKELCKLVYLECALHLVNKKENAGQRFQQAFVVDLVDHQKEKSKWNLFLLYDEEAFASHNGNTGSAVLLAKKLEDFVSGFSDLRIACNSDKVKPGKWRNEKQTKQMKSSMHIILILDTNEKPIGDFEYFIKIAHEIYMQKTSKLSVIIIDNCDCPLEFTGFQKIYFKTEDLQKDDYFMRWAVLSVAIKDGKQCLHSLSFTTLSTTPGVAYLISHWTKAKTLDDFVHNNVIVR</sequence>
<feature type="compositionally biased region" description="Polar residues" evidence="1">
    <location>
        <begin position="341"/>
        <end position="362"/>
    </location>
</feature>
<reference evidence="2" key="3">
    <citation type="submission" date="2023-05" db="EMBL/GenBank/DDBJ databases">
        <authorList>
            <person name="Smith C.H."/>
        </authorList>
    </citation>
    <scope>NUCLEOTIDE SEQUENCE</scope>
    <source>
        <strain evidence="2">CHS0354</strain>
        <tissue evidence="2">Mantle</tissue>
    </source>
</reference>
<feature type="region of interest" description="Disordered" evidence="1">
    <location>
        <begin position="334"/>
        <end position="397"/>
    </location>
</feature>
<dbReference type="PANTHER" id="PTHR16253:SF0">
    <property type="entry name" value="TETRATRICOPEPTIDE REPEAT PROTEIN 22"/>
    <property type="match status" value="1"/>
</dbReference>
<evidence type="ECO:0000313" key="2">
    <source>
        <dbReference type="EMBL" id="KAK3608438.1"/>
    </source>
</evidence>
<accession>A0AAE0TEW2</accession>
<keyword evidence="3" id="KW-1185">Reference proteome</keyword>
<reference evidence="2" key="1">
    <citation type="journal article" date="2021" name="Genome Biol. Evol.">
        <title>A High-Quality Reference Genome for a Parasitic Bivalve with Doubly Uniparental Inheritance (Bivalvia: Unionida).</title>
        <authorList>
            <person name="Smith C.H."/>
        </authorList>
    </citation>
    <scope>NUCLEOTIDE SEQUENCE</scope>
    <source>
        <strain evidence="2">CHS0354</strain>
    </source>
</reference>
<dbReference type="InterPro" id="IPR042342">
    <property type="entry name" value="TTC22"/>
</dbReference>
<dbReference type="EMBL" id="JAEAOA010002070">
    <property type="protein sequence ID" value="KAK3608438.1"/>
    <property type="molecule type" value="Genomic_DNA"/>
</dbReference>
<protein>
    <submittedName>
        <fullName evidence="2">Uncharacterized protein</fullName>
    </submittedName>
</protein>
<dbReference type="Gene3D" id="1.25.40.10">
    <property type="entry name" value="Tetratricopeptide repeat domain"/>
    <property type="match status" value="2"/>
</dbReference>
<evidence type="ECO:0000256" key="1">
    <source>
        <dbReference type="SAM" id="MobiDB-lite"/>
    </source>
</evidence>
<reference evidence="2" key="2">
    <citation type="journal article" date="2021" name="Genome Biol. Evol.">
        <title>Developing a high-quality reference genome for a parasitic bivalve with doubly uniparental inheritance (Bivalvia: Unionida).</title>
        <authorList>
            <person name="Smith C.H."/>
        </authorList>
    </citation>
    <scope>NUCLEOTIDE SEQUENCE</scope>
    <source>
        <strain evidence="2">CHS0354</strain>
        <tissue evidence="2">Mantle</tissue>
    </source>
</reference>
<evidence type="ECO:0000313" key="3">
    <source>
        <dbReference type="Proteomes" id="UP001195483"/>
    </source>
</evidence>
<feature type="compositionally biased region" description="Polar residues" evidence="1">
    <location>
        <begin position="377"/>
        <end position="387"/>
    </location>
</feature>
<dbReference type="SUPFAM" id="SSF48452">
    <property type="entry name" value="TPR-like"/>
    <property type="match status" value="1"/>
</dbReference>
<comment type="caution">
    <text evidence="2">The sequence shown here is derived from an EMBL/GenBank/DDBJ whole genome shotgun (WGS) entry which is preliminary data.</text>
</comment>
<organism evidence="2 3">
    <name type="scientific">Potamilus streckersoni</name>
    <dbReference type="NCBI Taxonomy" id="2493646"/>
    <lineage>
        <taxon>Eukaryota</taxon>
        <taxon>Metazoa</taxon>
        <taxon>Spiralia</taxon>
        <taxon>Lophotrochozoa</taxon>
        <taxon>Mollusca</taxon>
        <taxon>Bivalvia</taxon>
        <taxon>Autobranchia</taxon>
        <taxon>Heteroconchia</taxon>
        <taxon>Palaeoheterodonta</taxon>
        <taxon>Unionida</taxon>
        <taxon>Unionoidea</taxon>
        <taxon>Unionidae</taxon>
        <taxon>Ambleminae</taxon>
        <taxon>Lampsilini</taxon>
        <taxon>Potamilus</taxon>
    </lineage>
</organism>
<feature type="compositionally biased region" description="Basic and acidic residues" evidence="1">
    <location>
        <begin position="388"/>
        <end position="397"/>
    </location>
</feature>
<dbReference type="Proteomes" id="UP001195483">
    <property type="component" value="Unassembled WGS sequence"/>
</dbReference>
<dbReference type="PANTHER" id="PTHR16253">
    <property type="entry name" value="TETRATRICOPEPTIDE REPEAT PROTEIN 22"/>
    <property type="match status" value="1"/>
</dbReference>
<dbReference type="AlphaFoldDB" id="A0AAE0TEW2"/>
<dbReference type="InterPro" id="IPR011990">
    <property type="entry name" value="TPR-like_helical_dom_sf"/>
</dbReference>
<name>A0AAE0TEW2_9BIVA</name>
<proteinExistence type="predicted"/>